<keyword evidence="2" id="KW-0472">Membrane</keyword>
<evidence type="ECO:0000313" key="3">
    <source>
        <dbReference type="EMBL" id="MDO7930451.1"/>
    </source>
</evidence>
<feature type="transmembrane region" description="Helical" evidence="2">
    <location>
        <begin position="714"/>
        <end position="732"/>
    </location>
</feature>
<gene>
    <name evidence="3" type="ORF">Q6A51_27165</name>
</gene>
<proteinExistence type="predicted"/>
<dbReference type="Proteomes" id="UP001223016">
    <property type="component" value="Unassembled WGS sequence"/>
</dbReference>
<sequence>MLEAFSSFDMQNAINQRNVTLAKAVRYNLDLMVFPVSLAAPQRSREPGYEWLLDQPALYLCDLSGQFPVHAYQQAKDFLAYAAKGVTLQDTLRLELTAVTDALLASLPGSTAQEPHNPVELWAAQANVSDVLANARRRQICGVLLEDPRYRLRHLQRRIETHTQLFGLCARRAMQHPHHSSALLVQHLIAPRTIQGQPNPLHEGMTRLSETGKRNINCSTATVERTQVWQHMSTAQELVALSLSQASTQQTLADHLSLNGFDYVSALFELSRTLAAIALTPAQLDPLANGRDLTDAVTGVGMHNPEVSKSQNFLGKIVDTPQSPLHAMLWPVCNPQTVYEAYKIPDKEDENSGDGRFRATELAKHENLITPSPVNQATLDSVILSNLLAGDNLMSFLWLNSGKGISAALVSIFENLQGALDKPQSHVGTVRKELLRAEIDAEKIKKTNNNANDLPEKAGQHLGASELTVNIDRQSLGLQQLRSMLPKTFGPTYFMQSRQINQGHYVFGLEDLPTRQALPNTHYGEFLDSQGNRLNKNDNPRISSNSGATGEHRVLVIPRNHNTAKLISQMNQQLTAAQEAAYAAQSHSPNAQQGLGRTLSELNENITNSSYRILASSPFCVGVLMLEMWNVSSETQAWEQNSREKKKYRLYMGVIGAGVDLLVAMEALTIKLSGTASEKAITRKTLFHISEEGATRWLGGVLGARFTKKLSARLILQSFSGLILASVNLYDAWHSWQWNDRARYGYLMMSMGGIACTAAGLLKTMTTILGLGPLGWLALLLIVGGAGLVFWLNSTPLQTWLENGPFAESNSIARHLQDPKEAFYRLISLLAGISIDIQRNPAYELEPKLDLHAEVPYRVRTSNTLIRLKSYLPGMIGSLGTIDIQADCRVCLLTQSSNNQGVPYTSESELPQTSEKPVAQRLYPDALELYFSTSNFQPLRLSDTKSQYFKWYIRAQFVLSSDGEKRYFPAPPVKDPTQYSPNWARPDFRKISQPFWADEITHQGPAQ</sequence>
<comment type="caution">
    <text evidence="3">The sequence shown here is derived from an EMBL/GenBank/DDBJ whole genome shotgun (WGS) entry which is preliminary data.</text>
</comment>
<evidence type="ECO:0000256" key="2">
    <source>
        <dbReference type="SAM" id="Phobius"/>
    </source>
</evidence>
<keyword evidence="2" id="KW-1133">Transmembrane helix</keyword>
<keyword evidence="4" id="KW-1185">Reference proteome</keyword>
<feature type="transmembrane region" description="Helical" evidence="2">
    <location>
        <begin position="650"/>
        <end position="670"/>
    </location>
</feature>
<evidence type="ECO:0000256" key="1">
    <source>
        <dbReference type="SAM" id="MobiDB-lite"/>
    </source>
</evidence>
<protein>
    <submittedName>
        <fullName evidence="3">Uncharacterized protein</fullName>
    </submittedName>
</protein>
<organism evidence="3 4">
    <name type="scientific">Pseudomonas serbiensis</name>
    <dbReference type="NCBI Taxonomy" id="3064350"/>
    <lineage>
        <taxon>Bacteria</taxon>
        <taxon>Pseudomonadati</taxon>
        <taxon>Pseudomonadota</taxon>
        <taxon>Gammaproteobacteria</taxon>
        <taxon>Pseudomonadales</taxon>
        <taxon>Pseudomonadaceae</taxon>
        <taxon>Pseudomonas</taxon>
    </lineage>
</organism>
<feature type="region of interest" description="Disordered" evidence="1">
    <location>
        <begin position="529"/>
        <end position="550"/>
    </location>
</feature>
<feature type="transmembrane region" description="Helical" evidence="2">
    <location>
        <begin position="774"/>
        <end position="792"/>
    </location>
</feature>
<dbReference type="RefSeq" id="WP_304576172.1">
    <property type="nucleotide sequence ID" value="NZ_JAUQOO010000046.1"/>
</dbReference>
<evidence type="ECO:0000313" key="4">
    <source>
        <dbReference type="Proteomes" id="UP001223016"/>
    </source>
</evidence>
<reference evidence="3 4" key="1">
    <citation type="submission" date="2023-07" db="EMBL/GenBank/DDBJ databases">
        <title>Identification of four novel Pseudomonas species associated with bacterial leaf spot of cucurbits.</title>
        <authorList>
            <person name="Fullem K.R."/>
        </authorList>
    </citation>
    <scope>NUCLEOTIDE SEQUENCE [LARGE SCALE GENOMIC DNA]</scope>
    <source>
        <strain evidence="3 4">KFB 138</strain>
    </source>
</reference>
<keyword evidence="2" id="KW-0812">Transmembrane</keyword>
<dbReference type="EMBL" id="JAUQOO010000046">
    <property type="protein sequence ID" value="MDO7930451.1"/>
    <property type="molecule type" value="Genomic_DNA"/>
</dbReference>
<feature type="transmembrane region" description="Helical" evidence="2">
    <location>
        <begin position="744"/>
        <end position="762"/>
    </location>
</feature>
<name>A0ABT9CY85_9PSED</name>
<accession>A0ABT9CY85</accession>